<comment type="caution">
    <text evidence="2">The sequence shown here is derived from an EMBL/GenBank/DDBJ whole genome shotgun (WGS) entry which is preliminary data.</text>
</comment>
<evidence type="ECO:0000313" key="3">
    <source>
        <dbReference type="Proteomes" id="UP000439522"/>
    </source>
</evidence>
<protein>
    <submittedName>
        <fullName evidence="2">Pilus assembly protein</fullName>
    </submittedName>
</protein>
<dbReference type="AlphaFoldDB" id="A0A6I4TF60"/>
<dbReference type="OrthoDB" id="7187024at2"/>
<feature type="domain" description="TadE-like" evidence="1">
    <location>
        <begin position="17"/>
        <end position="58"/>
    </location>
</feature>
<dbReference type="EMBL" id="WTZA01000001">
    <property type="protein sequence ID" value="MXO75236.1"/>
    <property type="molecule type" value="Genomic_DNA"/>
</dbReference>
<dbReference type="Pfam" id="PF07811">
    <property type="entry name" value="TadE"/>
    <property type="match status" value="1"/>
</dbReference>
<gene>
    <name evidence="2" type="ORF">GRI40_08410</name>
</gene>
<dbReference type="Proteomes" id="UP000439522">
    <property type="component" value="Unassembled WGS sequence"/>
</dbReference>
<name>A0A6I4TF60_9SPHN</name>
<evidence type="ECO:0000259" key="1">
    <source>
        <dbReference type="Pfam" id="PF07811"/>
    </source>
</evidence>
<sequence>MRLHRFLARFLRDRSAASAAEFALVLPPFLLFLLGTFDVGRFIWFVNENEKAAQIGARWAVATNFICDGVENWSFAVQQSPPILQGDTVPQSVFPGVAFAGGSATACTCAPGGTCSFPLTADTAAFSTLVGRMQEIQPRLSADDVSVDYAWSGLGYSGDPNGPDVAPIVTVRIDNLDFRPLFLAGLISLGIPGAQYSLTMEDGDGTYAN</sequence>
<keyword evidence="3" id="KW-1185">Reference proteome</keyword>
<organism evidence="2 3">
    <name type="scientific">Tsuneonella aeria</name>
    <dbReference type="NCBI Taxonomy" id="1837929"/>
    <lineage>
        <taxon>Bacteria</taxon>
        <taxon>Pseudomonadati</taxon>
        <taxon>Pseudomonadota</taxon>
        <taxon>Alphaproteobacteria</taxon>
        <taxon>Sphingomonadales</taxon>
        <taxon>Erythrobacteraceae</taxon>
        <taxon>Tsuneonella</taxon>
    </lineage>
</organism>
<evidence type="ECO:0000313" key="2">
    <source>
        <dbReference type="EMBL" id="MXO75236.1"/>
    </source>
</evidence>
<proteinExistence type="predicted"/>
<accession>A0A6I4TF60</accession>
<dbReference type="InterPro" id="IPR012495">
    <property type="entry name" value="TadE-like_dom"/>
</dbReference>
<reference evidence="2 3" key="1">
    <citation type="submission" date="2019-12" db="EMBL/GenBank/DDBJ databases">
        <title>Genomic-based taxomic classification of the family Erythrobacteraceae.</title>
        <authorList>
            <person name="Xu L."/>
        </authorList>
    </citation>
    <scope>NUCLEOTIDE SEQUENCE [LARGE SCALE GENOMIC DNA]</scope>
    <source>
        <strain evidence="2 3">100921-2</strain>
    </source>
</reference>
<dbReference type="RefSeq" id="WP_160610901.1">
    <property type="nucleotide sequence ID" value="NZ_WTZA01000001.1"/>
</dbReference>